<dbReference type="InParanoid" id="D2V298"/>
<keyword evidence="3" id="KW-0808">Transferase</keyword>
<feature type="compositionally biased region" description="Basic residues" evidence="1">
    <location>
        <begin position="135"/>
        <end position="147"/>
    </location>
</feature>
<keyword evidence="2" id="KW-1133">Transmembrane helix</keyword>
<dbReference type="VEuPathDB" id="AmoebaDB:NAEGRDRAFT_78261"/>
<dbReference type="EMBL" id="GG738849">
    <property type="protein sequence ID" value="EFC48863.1"/>
    <property type="molecule type" value="Genomic_DNA"/>
</dbReference>
<dbReference type="GO" id="GO:0016757">
    <property type="term" value="F:glycosyltransferase activity"/>
    <property type="evidence" value="ECO:0007669"/>
    <property type="project" value="UniProtKB-KW"/>
</dbReference>
<feature type="compositionally biased region" description="Basic and acidic residues" evidence="1">
    <location>
        <begin position="103"/>
        <end position="115"/>
    </location>
</feature>
<dbReference type="KEGG" id="ngr:NAEGRDRAFT_78261"/>
<proteinExistence type="predicted"/>
<dbReference type="STRING" id="5762.D2V298"/>
<dbReference type="OrthoDB" id="2193793at2759"/>
<dbReference type="PANTHER" id="PTHR46656:SF3">
    <property type="entry name" value="PUTATIVE-RELATED"/>
    <property type="match status" value="1"/>
</dbReference>
<dbReference type="PANTHER" id="PTHR46656">
    <property type="entry name" value="PUTATIVE-RELATED"/>
    <property type="match status" value="1"/>
</dbReference>
<keyword evidence="3" id="KW-0328">Glycosyltransferase</keyword>
<dbReference type="Gene3D" id="3.40.50.2000">
    <property type="entry name" value="Glycogen Phosphorylase B"/>
    <property type="match status" value="1"/>
</dbReference>
<keyword evidence="2" id="KW-0812">Transmembrane</keyword>
<organism evidence="4">
    <name type="scientific">Naegleria gruberi</name>
    <name type="common">Amoeba</name>
    <dbReference type="NCBI Taxonomy" id="5762"/>
    <lineage>
        <taxon>Eukaryota</taxon>
        <taxon>Discoba</taxon>
        <taxon>Heterolobosea</taxon>
        <taxon>Tetramitia</taxon>
        <taxon>Eutetramitia</taxon>
        <taxon>Vahlkampfiidae</taxon>
        <taxon>Naegleria</taxon>
    </lineage>
</organism>
<accession>D2V298</accession>
<keyword evidence="2" id="KW-0472">Membrane</keyword>
<dbReference type="RefSeq" id="XP_002681607.1">
    <property type="nucleotide sequence ID" value="XM_002681561.1"/>
</dbReference>
<dbReference type="Proteomes" id="UP000006671">
    <property type="component" value="Unassembled WGS sequence"/>
</dbReference>
<dbReference type="GeneID" id="8862384"/>
<dbReference type="SUPFAM" id="SSF53756">
    <property type="entry name" value="UDP-Glycosyltransferase/glycogen phosphorylase"/>
    <property type="match status" value="1"/>
</dbReference>
<keyword evidence="4" id="KW-1185">Reference proteome</keyword>
<gene>
    <name evidence="3" type="ORF">NAEGRDRAFT_78261</name>
</gene>
<name>D2V298_NAEGR</name>
<evidence type="ECO:0000256" key="2">
    <source>
        <dbReference type="SAM" id="Phobius"/>
    </source>
</evidence>
<protein>
    <submittedName>
        <fullName evidence="3">Mannosyltransferase</fullName>
    </submittedName>
</protein>
<feature type="compositionally biased region" description="Low complexity" evidence="1">
    <location>
        <begin position="116"/>
        <end position="134"/>
    </location>
</feature>
<feature type="compositionally biased region" description="Basic and acidic residues" evidence="1">
    <location>
        <begin position="148"/>
        <end position="158"/>
    </location>
</feature>
<sequence length="793" mass="90515">MRQHLTRKNIAFAVMGFLILITLFQFFIGKHIGNTKHDMSMKIQHVATIPDQNIQNEVVVPLKQPEDVEVAADHVEKEAEIETKPTTVGVVEKKEEQKVQKVVEKKTGQKKEERNSLLSSTKTTASTNVASTSSQKKKKNSKLKKQKKENTKPVEETRKSTKLPPVYFLFICTLDKEQCEKPKQQSWKDSLIKSYNQISSTAKDNVESINFVIFGGDSNIPSLFTRVETSQKGIVQSVSDFIANSIKDDNAMIIFITDLSIPVSHSFTDTYYMLQDSILVGSIVINEKSGKILNSGWDLKLRSCKGQTTHSIAFTPHMYGKELSALLESNDSDEEEMVVFIPSFNGASILKQTWKYFGGFQMDYRKDYIFDFLLRIQEHNQVAPIIPENIVKSYGSENYEEYIISDTEPCSLDEKISFRNAESEISKQYYESTMNSFFNRLEVKNINLIYTIPADLPSQSLQQISNAINIEGKIILKLNTTLSGIHVSESDRIAFNRMKNIVHSDANIPLVNIVPFDPNWNCPRKQYCIGLFMSDIKQIKQEDVNKMKQQYDEIWVSEQRHAKLLKRMGIKKSKTQFIPNGVDTLAFKQDENKNAPTNYLSVFSDWEKERNQIKLLVESFATSFDQVSNVKLTIFIQDFTSASNDKTSQEIIKQLGIETVFTKPPSIEILPLDARKVELPSFYRDYHVLLILTENQSARLVMQAMSSGLLIVSPGGELFEFLNKDNSLIIKQAKSVESWIETLKYIHSEGNLSLIHELCKVARLDMVEYYDNTVIAKDILSRLGDIEEFMNAH</sequence>
<reference evidence="3 4" key="1">
    <citation type="journal article" date="2010" name="Cell">
        <title>The genome of Naegleria gruberi illuminates early eukaryotic versatility.</title>
        <authorList>
            <person name="Fritz-Laylin L.K."/>
            <person name="Prochnik S.E."/>
            <person name="Ginger M.L."/>
            <person name="Dacks J.B."/>
            <person name="Carpenter M.L."/>
            <person name="Field M.C."/>
            <person name="Kuo A."/>
            <person name="Paredez A."/>
            <person name="Chapman J."/>
            <person name="Pham J."/>
            <person name="Shu S."/>
            <person name="Neupane R."/>
            <person name="Cipriano M."/>
            <person name="Mancuso J."/>
            <person name="Tu H."/>
            <person name="Salamov A."/>
            <person name="Lindquist E."/>
            <person name="Shapiro H."/>
            <person name="Lucas S."/>
            <person name="Grigoriev I.V."/>
            <person name="Cande W.Z."/>
            <person name="Fulton C."/>
            <person name="Rokhsar D.S."/>
            <person name="Dawson S.C."/>
        </authorList>
    </citation>
    <scope>NUCLEOTIDE SEQUENCE [LARGE SCALE GENOMIC DNA]</scope>
    <source>
        <strain evidence="3 4">NEG-M</strain>
    </source>
</reference>
<feature type="transmembrane region" description="Helical" evidence="2">
    <location>
        <begin position="9"/>
        <end position="28"/>
    </location>
</feature>
<evidence type="ECO:0000256" key="1">
    <source>
        <dbReference type="SAM" id="MobiDB-lite"/>
    </source>
</evidence>
<evidence type="ECO:0000313" key="4">
    <source>
        <dbReference type="Proteomes" id="UP000006671"/>
    </source>
</evidence>
<feature type="region of interest" description="Disordered" evidence="1">
    <location>
        <begin position="103"/>
        <end position="158"/>
    </location>
</feature>
<evidence type="ECO:0000313" key="3">
    <source>
        <dbReference type="EMBL" id="EFC48863.1"/>
    </source>
</evidence>
<dbReference type="AlphaFoldDB" id="D2V298"/>